<accession>A0A431U4C2</accession>
<keyword evidence="2" id="KW-1185">Reference proteome</keyword>
<comment type="caution">
    <text evidence="1">The sequence shown here is derived from an EMBL/GenBank/DDBJ whole genome shotgun (WGS) entry which is preliminary data.</text>
</comment>
<dbReference type="AlphaFoldDB" id="A0A431U4C2"/>
<name>A0A431U4C2_9BACT</name>
<dbReference type="RefSeq" id="WP_126692763.1">
    <property type="nucleotide sequence ID" value="NZ_RXOF01000004.1"/>
</dbReference>
<evidence type="ECO:0000313" key="1">
    <source>
        <dbReference type="EMBL" id="RTQ50696.1"/>
    </source>
</evidence>
<dbReference type="Proteomes" id="UP000282184">
    <property type="component" value="Unassembled WGS sequence"/>
</dbReference>
<dbReference type="EMBL" id="RXOF01000004">
    <property type="protein sequence ID" value="RTQ50696.1"/>
    <property type="molecule type" value="Genomic_DNA"/>
</dbReference>
<gene>
    <name evidence="1" type="ORF">EJV47_08670</name>
</gene>
<proteinExistence type="predicted"/>
<evidence type="ECO:0000313" key="2">
    <source>
        <dbReference type="Proteomes" id="UP000282184"/>
    </source>
</evidence>
<sequence length="350" mass="39663">MPKLLWIGLLLLTGLSMLIMLLGLLGVPGWVFLNHAGQFFLGTNTSRETWQTDYVFFRRDRELLVSQRRDWLTLTENTHQWRYVQLTPLTPLFRWVTPIEPASPGFAALQPGAAPPPGYSQWMPVQKPAKEFSFDEDEQRQLDALKAAEQRCRAEWARFDSLLQRGEVHLTLPPITRRGANTAGCRFDGNVWCDFLPTFKAGRCQQHRTEAALEQGTSPRRHWVLHVSAFMRVGGKLSNLYLHLPGLHGPGVYVLGPDTTSPHTGEGPYLRISEQQPAPAGAPQNTLHTGYATTALRRTTVTITRFDTVARVVAGTFDGFLYDANTRRHLPLREGRFDVRYYCAHCRQGR</sequence>
<dbReference type="OrthoDB" id="875340at2"/>
<protein>
    <submittedName>
        <fullName evidence="1">Uncharacterized protein</fullName>
    </submittedName>
</protein>
<reference evidence="1 2" key="1">
    <citation type="submission" date="2018-12" db="EMBL/GenBank/DDBJ databases">
        <title>Hymenobacter gummosus sp. nov., isolated from a spring.</title>
        <authorList>
            <person name="Nie L."/>
        </authorList>
    </citation>
    <scope>NUCLEOTIDE SEQUENCE [LARGE SCALE GENOMIC DNA]</scope>
    <source>
        <strain evidence="1 2">KCTC 52166</strain>
    </source>
</reference>
<organism evidence="1 2">
    <name type="scientific">Hymenobacter gummosus</name>
    <dbReference type="NCBI Taxonomy" id="1776032"/>
    <lineage>
        <taxon>Bacteria</taxon>
        <taxon>Pseudomonadati</taxon>
        <taxon>Bacteroidota</taxon>
        <taxon>Cytophagia</taxon>
        <taxon>Cytophagales</taxon>
        <taxon>Hymenobacteraceae</taxon>
        <taxon>Hymenobacter</taxon>
    </lineage>
</organism>